<evidence type="ECO:0000313" key="3">
    <source>
        <dbReference type="Proteomes" id="UP000295689"/>
    </source>
</evidence>
<comment type="caution">
    <text evidence="2">The sequence shown here is derived from an EMBL/GenBank/DDBJ whole genome shotgun (WGS) entry which is preliminary data.</text>
</comment>
<dbReference type="SUPFAM" id="SSF160755">
    <property type="entry name" value="YugN-like"/>
    <property type="match status" value="1"/>
</dbReference>
<sequence>MIKLETELEGKKALYGEVSEILRNHGFDIGGNWDFEQGMFDKPLSAGEEGETIYLRLPFDVVDGEMDNDNALLVFRTPFVLKHVEDVEVDGEDSAVLTTSGLEQFRSPADKDAPIQQKSSWAESGEQEVARVVNDLV</sequence>
<dbReference type="InterPro" id="IPR014967">
    <property type="entry name" value="Uncharacterised_YugN-like"/>
</dbReference>
<dbReference type="Proteomes" id="UP000295689">
    <property type="component" value="Unassembled WGS sequence"/>
</dbReference>
<dbReference type="AlphaFoldDB" id="A0A4R2AXZ9"/>
<dbReference type="RefSeq" id="WP_132011453.1">
    <property type="nucleotide sequence ID" value="NZ_JABUHM010000021.1"/>
</dbReference>
<reference evidence="2 3" key="1">
    <citation type="journal article" date="2015" name="Stand. Genomic Sci.">
        <title>Genomic Encyclopedia of Bacterial and Archaeal Type Strains, Phase III: the genomes of soil and plant-associated and newly described type strains.</title>
        <authorList>
            <person name="Whitman W.B."/>
            <person name="Woyke T."/>
            <person name="Klenk H.P."/>
            <person name="Zhou Y."/>
            <person name="Lilburn T.G."/>
            <person name="Beck B.J."/>
            <person name="De Vos P."/>
            <person name="Vandamme P."/>
            <person name="Eisen J.A."/>
            <person name="Garrity G."/>
            <person name="Hugenholtz P."/>
            <person name="Kyrpides N.C."/>
        </authorList>
    </citation>
    <scope>NUCLEOTIDE SEQUENCE [LARGE SCALE GENOMIC DNA]</scope>
    <source>
        <strain evidence="2 3">CV53</strain>
    </source>
</reference>
<proteinExistence type="predicted"/>
<dbReference type="Gene3D" id="3.30.310.100">
    <property type="entry name" value="YugN-like"/>
    <property type="match status" value="1"/>
</dbReference>
<evidence type="ECO:0000313" key="2">
    <source>
        <dbReference type="EMBL" id="TCN18084.1"/>
    </source>
</evidence>
<feature type="region of interest" description="Disordered" evidence="1">
    <location>
        <begin position="101"/>
        <end position="126"/>
    </location>
</feature>
<keyword evidence="3" id="KW-1185">Reference proteome</keyword>
<organism evidence="2 3">
    <name type="scientific">Mesobacillus foraminis</name>
    <dbReference type="NCBI Taxonomy" id="279826"/>
    <lineage>
        <taxon>Bacteria</taxon>
        <taxon>Bacillati</taxon>
        <taxon>Bacillota</taxon>
        <taxon>Bacilli</taxon>
        <taxon>Bacillales</taxon>
        <taxon>Bacillaceae</taxon>
        <taxon>Mesobacillus</taxon>
    </lineage>
</organism>
<name>A0A4R2AXZ9_9BACI</name>
<dbReference type="InterPro" id="IPR036491">
    <property type="entry name" value="YugN-like_sf"/>
</dbReference>
<gene>
    <name evidence="2" type="ORF">EV146_12112</name>
</gene>
<dbReference type="Pfam" id="PF08868">
    <property type="entry name" value="YugN"/>
    <property type="match status" value="1"/>
</dbReference>
<accession>A0A4R2AXZ9</accession>
<dbReference type="EMBL" id="SLVV01000021">
    <property type="protein sequence ID" value="TCN18084.1"/>
    <property type="molecule type" value="Genomic_DNA"/>
</dbReference>
<evidence type="ECO:0000256" key="1">
    <source>
        <dbReference type="SAM" id="MobiDB-lite"/>
    </source>
</evidence>
<protein>
    <submittedName>
        <fullName evidence="2">YugN-like protein</fullName>
    </submittedName>
</protein>